<dbReference type="EMBL" id="JACHGT010000008">
    <property type="protein sequence ID" value="MBB6036167.1"/>
    <property type="molecule type" value="Genomic_DNA"/>
</dbReference>
<keyword evidence="5" id="KW-1185">Reference proteome</keyword>
<dbReference type="AlphaFoldDB" id="A0A841FS81"/>
<dbReference type="SUPFAM" id="SSF69318">
    <property type="entry name" value="Integrin alpha N-terminal domain"/>
    <property type="match status" value="1"/>
</dbReference>
<evidence type="ECO:0000313" key="4">
    <source>
        <dbReference type="EMBL" id="MBB6036167.1"/>
    </source>
</evidence>
<dbReference type="SMART" id="SM00191">
    <property type="entry name" value="Int_alpha"/>
    <property type="match status" value="1"/>
</dbReference>
<dbReference type="InterPro" id="IPR028994">
    <property type="entry name" value="Integrin_alpha_N"/>
</dbReference>
<evidence type="ECO:0000313" key="5">
    <source>
        <dbReference type="Proteomes" id="UP000548476"/>
    </source>
</evidence>
<name>A0A841FS81_9ACTN</name>
<dbReference type="Pfam" id="PF01839">
    <property type="entry name" value="FG-GAP"/>
    <property type="match status" value="1"/>
</dbReference>
<sequence length="161" mass="16537">MPSRPEKNDQFGRAVAVGDMTGDGRADVLTGAIGYEVRGIADAGAVLLLPGSAQGLTGAGSVMLTQNGPGAPDNPLNILGPAETLDYFGQSTAILDLDGVGSLDMLVASSFDGATGQMAELDPVYVTMRPRGTKLVGLVPVRVWTGRDLGAYSAGHTLLHR</sequence>
<comment type="caution">
    <text evidence="4">The sequence shown here is derived from an EMBL/GenBank/DDBJ whole genome shotgun (WGS) entry which is preliminary data.</text>
</comment>
<dbReference type="PROSITE" id="PS51470">
    <property type="entry name" value="FG_GAP"/>
    <property type="match status" value="1"/>
</dbReference>
<keyword evidence="2" id="KW-0677">Repeat</keyword>
<dbReference type="Gene3D" id="2.130.10.130">
    <property type="entry name" value="Integrin alpha, N-terminal"/>
    <property type="match status" value="1"/>
</dbReference>
<keyword evidence="3" id="KW-0325">Glycoprotein</keyword>
<keyword evidence="1" id="KW-0732">Signal</keyword>
<reference evidence="4 5" key="1">
    <citation type="submission" date="2020-08" db="EMBL/GenBank/DDBJ databases">
        <title>Genomic Encyclopedia of Type Strains, Phase IV (KMG-IV): sequencing the most valuable type-strain genomes for metagenomic binning, comparative biology and taxonomic classification.</title>
        <authorList>
            <person name="Goeker M."/>
        </authorList>
    </citation>
    <scope>NUCLEOTIDE SEQUENCE [LARGE SCALE GENOMIC DNA]</scope>
    <source>
        <strain evidence="4 5">YIM 65646</strain>
    </source>
</reference>
<organism evidence="4 5">
    <name type="scientific">Phytomonospora endophytica</name>
    <dbReference type="NCBI Taxonomy" id="714109"/>
    <lineage>
        <taxon>Bacteria</taxon>
        <taxon>Bacillati</taxon>
        <taxon>Actinomycetota</taxon>
        <taxon>Actinomycetes</taxon>
        <taxon>Micromonosporales</taxon>
        <taxon>Micromonosporaceae</taxon>
        <taxon>Phytomonospora</taxon>
    </lineage>
</organism>
<protein>
    <recommendedName>
        <fullName evidence="6">FG-GAP repeat protein</fullName>
    </recommendedName>
</protein>
<gene>
    <name evidence="4" type="ORF">HNR73_004035</name>
</gene>
<dbReference type="InterPro" id="IPR013517">
    <property type="entry name" value="FG-GAP"/>
</dbReference>
<evidence type="ECO:0000256" key="1">
    <source>
        <dbReference type="ARBA" id="ARBA00022729"/>
    </source>
</evidence>
<evidence type="ECO:0000256" key="2">
    <source>
        <dbReference type="ARBA" id="ARBA00022737"/>
    </source>
</evidence>
<evidence type="ECO:0008006" key="6">
    <source>
        <dbReference type="Google" id="ProtNLM"/>
    </source>
</evidence>
<dbReference type="RefSeq" id="WP_184789001.1">
    <property type="nucleotide sequence ID" value="NZ_BONT01000046.1"/>
</dbReference>
<evidence type="ECO:0000256" key="3">
    <source>
        <dbReference type="ARBA" id="ARBA00023180"/>
    </source>
</evidence>
<accession>A0A841FS81</accession>
<dbReference type="InterPro" id="IPR013519">
    <property type="entry name" value="Int_alpha_beta-p"/>
</dbReference>
<dbReference type="Proteomes" id="UP000548476">
    <property type="component" value="Unassembled WGS sequence"/>
</dbReference>
<proteinExistence type="predicted"/>